<accession>A0A8S9SPN2</accession>
<dbReference type="EMBL" id="QGKX02000004">
    <property type="protein sequence ID" value="KAF3602859.1"/>
    <property type="molecule type" value="Genomic_DNA"/>
</dbReference>
<evidence type="ECO:0000313" key="2">
    <source>
        <dbReference type="EMBL" id="KAF3602859.1"/>
    </source>
</evidence>
<gene>
    <name evidence="2" type="ORF">F2Q69_00033923</name>
</gene>
<dbReference type="AlphaFoldDB" id="A0A8S9SPN2"/>
<organism evidence="2 3">
    <name type="scientific">Brassica cretica</name>
    <name type="common">Mustard</name>
    <dbReference type="NCBI Taxonomy" id="69181"/>
    <lineage>
        <taxon>Eukaryota</taxon>
        <taxon>Viridiplantae</taxon>
        <taxon>Streptophyta</taxon>
        <taxon>Embryophyta</taxon>
        <taxon>Tracheophyta</taxon>
        <taxon>Spermatophyta</taxon>
        <taxon>Magnoliopsida</taxon>
        <taxon>eudicotyledons</taxon>
        <taxon>Gunneridae</taxon>
        <taxon>Pentapetalae</taxon>
        <taxon>rosids</taxon>
        <taxon>malvids</taxon>
        <taxon>Brassicales</taxon>
        <taxon>Brassicaceae</taxon>
        <taxon>Brassiceae</taxon>
        <taxon>Brassica</taxon>
    </lineage>
</organism>
<evidence type="ECO:0000313" key="3">
    <source>
        <dbReference type="Proteomes" id="UP000712600"/>
    </source>
</evidence>
<name>A0A8S9SPN2_BRACR</name>
<dbReference type="Proteomes" id="UP000712600">
    <property type="component" value="Unassembled WGS sequence"/>
</dbReference>
<evidence type="ECO:0000256" key="1">
    <source>
        <dbReference type="SAM" id="MobiDB-lite"/>
    </source>
</evidence>
<protein>
    <submittedName>
        <fullName evidence="2">Uncharacterized protein</fullName>
    </submittedName>
</protein>
<sequence>MLSFYSNTNRCRRRCDHIKDRLSTEKKKQERKRAYQNERVNHVEEDGSRGETIVTAEIYERLRRWGKAKESNESDEEIKHSWE</sequence>
<comment type="caution">
    <text evidence="2">The sequence shown here is derived from an EMBL/GenBank/DDBJ whole genome shotgun (WGS) entry which is preliminary data.</text>
</comment>
<feature type="region of interest" description="Disordered" evidence="1">
    <location>
        <begin position="22"/>
        <end position="48"/>
    </location>
</feature>
<proteinExistence type="predicted"/>
<reference evidence="2" key="1">
    <citation type="submission" date="2019-12" db="EMBL/GenBank/DDBJ databases">
        <title>Genome sequencing and annotation of Brassica cretica.</title>
        <authorList>
            <person name="Studholme D.J."/>
            <person name="Sarris P."/>
        </authorList>
    </citation>
    <scope>NUCLEOTIDE SEQUENCE</scope>
    <source>
        <strain evidence="2">PFS-109/04</strain>
        <tissue evidence="2">Leaf</tissue>
    </source>
</reference>